<proteinExistence type="predicted"/>
<accession>L1INW8</accession>
<dbReference type="EMBL" id="JH993053">
    <property type="protein sequence ID" value="EKX37953.1"/>
    <property type="molecule type" value="Genomic_DNA"/>
</dbReference>
<keyword evidence="3" id="KW-1185">Reference proteome</keyword>
<evidence type="ECO:0000313" key="2">
    <source>
        <dbReference type="EnsemblProtists" id="EKX37953"/>
    </source>
</evidence>
<sequence>MSLCSESVAKLLPCTVVSMNLLIPSKCVDARENVESVRSDGSRDTTKLFTCAISRIRVLPMNALDGNGCVTMDPAIESPSVLNGNWSPDGTMDNPGFESYEGTFY</sequence>
<organism evidence="1">
    <name type="scientific">Guillardia theta (strain CCMP2712)</name>
    <name type="common">Cryptophyte</name>
    <dbReference type="NCBI Taxonomy" id="905079"/>
    <lineage>
        <taxon>Eukaryota</taxon>
        <taxon>Cryptophyceae</taxon>
        <taxon>Pyrenomonadales</taxon>
        <taxon>Geminigeraceae</taxon>
        <taxon>Guillardia</taxon>
    </lineage>
</organism>
<dbReference type="KEGG" id="gtt:GUITHDRAFT_165346"/>
<dbReference type="GeneID" id="17294717"/>
<dbReference type="RefSeq" id="XP_005824933.1">
    <property type="nucleotide sequence ID" value="XM_005824876.1"/>
</dbReference>
<dbReference type="EnsemblProtists" id="EKX37953">
    <property type="protein sequence ID" value="EKX37953"/>
    <property type="gene ID" value="GUITHDRAFT_165346"/>
</dbReference>
<dbReference type="HOGENOM" id="CLU_2241775_0_0_1"/>
<name>L1INW8_GUITC</name>
<dbReference type="PaxDb" id="55529-EKX37953"/>
<reference evidence="1 3" key="1">
    <citation type="journal article" date="2012" name="Nature">
        <title>Algal genomes reveal evolutionary mosaicism and the fate of nucleomorphs.</title>
        <authorList>
            <consortium name="DOE Joint Genome Institute"/>
            <person name="Curtis B.A."/>
            <person name="Tanifuji G."/>
            <person name="Burki F."/>
            <person name="Gruber A."/>
            <person name="Irimia M."/>
            <person name="Maruyama S."/>
            <person name="Arias M.C."/>
            <person name="Ball S.G."/>
            <person name="Gile G.H."/>
            <person name="Hirakawa Y."/>
            <person name="Hopkins J.F."/>
            <person name="Kuo A."/>
            <person name="Rensing S.A."/>
            <person name="Schmutz J."/>
            <person name="Symeonidi A."/>
            <person name="Elias M."/>
            <person name="Eveleigh R.J."/>
            <person name="Herman E.K."/>
            <person name="Klute M.J."/>
            <person name="Nakayama T."/>
            <person name="Obornik M."/>
            <person name="Reyes-Prieto A."/>
            <person name="Armbrust E.V."/>
            <person name="Aves S.J."/>
            <person name="Beiko R.G."/>
            <person name="Coutinho P."/>
            <person name="Dacks J.B."/>
            <person name="Durnford D.G."/>
            <person name="Fast N.M."/>
            <person name="Green B.R."/>
            <person name="Grisdale C.J."/>
            <person name="Hempel F."/>
            <person name="Henrissat B."/>
            <person name="Hoppner M.P."/>
            <person name="Ishida K."/>
            <person name="Kim E."/>
            <person name="Koreny L."/>
            <person name="Kroth P.G."/>
            <person name="Liu Y."/>
            <person name="Malik S.B."/>
            <person name="Maier U.G."/>
            <person name="McRose D."/>
            <person name="Mock T."/>
            <person name="Neilson J.A."/>
            <person name="Onodera N.T."/>
            <person name="Poole A.M."/>
            <person name="Pritham E.J."/>
            <person name="Richards T.A."/>
            <person name="Rocap G."/>
            <person name="Roy S.W."/>
            <person name="Sarai C."/>
            <person name="Schaack S."/>
            <person name="Shirato S."/>
            <person name="Slamovits C.H."/>
            <person name="Spencer D.F."/>
            <person name="Suzuki S."/>
            <person name="Worden A.Z."/>
            <person name="Zauner S."/>
            <person name="Barry K."/>
            <person name="Bell C."/>
            <person name="Bharti A.K."/>
            <person name="Crow J.A."/>
            <person name="Grimwood J."/>
            <person name="Kramer R."/>
            <person name="Lindquist E."/>
            <person name="Lucas S."/>
            <person name="Salamov A."/>
            <person name="McFadden G.I."/>
            <person name="Lane C.E."/>
            <person name="Keeling P.J."/>
            <person name="Gray M.W."/>
            <person name="Grigoriev I.V."/>
            <person name="Archibald J.M."/>
        </authorList>
    </citation>
    <scope>NUCLEOTIDE SEQUENCE</scope>
    <source>
        <strain evidence="1 3">CCMP2712</strain>
    </source>
</reference>
<reference evidence="2" key="3">
    <citation type="submission" date="2016-03" db="UniProtKB">
        <authorList>
            <consortium name="EnsemblProtists"/>
        </authorList>
    </citation>
    <scope>IDENTIFICATION</scope>
</reference>
<dbReference type="Proteomes" id="UP000011087">
    <property type="component" value="Unassembled WGS sequence"/>
</dbReference>
<dbReference type="AlphaFoldDB" id="L1INW8"/>
<evidence type="ECO:0000313" key="3">
    <source>
        <dbReference type="Proteomes" id="UP000011087"/>
    </source>
</evidence>
<protein>
    <submittedName>
        <fullName evidence="1 2">Uncharacterized protein</fullName>
    </submittedName>
</protein>
<gene>
    <name evidence="1" type="ORF">GUITHDRAFT_165346</name>
</gene>
<evidence type="ECO:0000313" key="1">
    <source>
        <dbReference type="EMBL" id="EKX37953.1"/>
    </source>
</evidence>
<reference evidence="3" key="2">
    <citation type="submission" date="2012-11" db="EMBL/GenBank/DDBJ databases">
        <authorList>
            <person name="Kuo A."/>
            <person name="Curtis B.A."/>
            <person name="Tanifuji G."/>
            <person name="Burki F."/>
            <person name="Gruber A."/>
            <person name="Irimia M."/>
            <person name="Maruyama S."/>
            <person name="Arias M.C."/>
            <person name="Ball S.G."/>
            <person name="Gile G.H."/>
            <person name="Hirakawa Y."/>
            <person name="Hopkins J.F."/>
            <person name="Rensing S.A."/>
            <person name="Schmutz J."/>
            <person name="Symeonidi A."/>
            <person name="Elias M."/>
            <person name="Eveleigh R.J."/>
            <person name="Herman E.K."/>
            <person name="Klute M.J."/>
            <person name="Nakayama T."/>
            <person name="Obornik M."/>
            <person name="Reyes-Prieto A."/>
            <person name="Armbrust E.V."/>
            <person name="Aves S.J."/>
            <person name="Beiko R.G."/>
            <person name="Coutinho P."/>
            <person name="Dacks J.B."/>
            <person name="Durnford D.G."/>
            <person name="Fast N.M."/>
            <person name="Green B.R."/>
            <person name="Grisdale C."/>
            <person name="Hempe F."/>
            <person name="Henrissat B."/>
            <person name="Hoppner M.P."/>
            <person name="Ishida K.-I."/>
            <person name="Kim E."/>
            <person name="Koreny L."/>
            <person name="Kroth P.G."/>
            <person name="Liu Y."/>
            <person name="Malik S.-B."/>
            <person name="Maier U.G."/>
            <person name="McRose D."/>
            <person name="Mock T."/>
            <person name="Neilson J.A."/>
            <person name="Onodera N.T."/>
            <person name="Poole A.M."/>
            <person name="Pritham E.J."/>
            <person name="Richards T.A."/>
            <person name="Rocap G."/>
            <person name="Roy S.W."/>
            <person name="Sarai C."/>
            <person name="Schaack S."/>
            <person name="Shirato S."/>
            <person name="Slamovits C.H."/>
            <person name="Spencer D.F."/>
            <person name="Suzuki S."/>
            <person name="Worden A.Z."/>
            <person name="Zauner S."/>
            <person name="Barry K."/>
            <person name="Bell C."/>
            <person name="Bharti A.K."/>
            <person name="Crow J.A."/>
            <person name="Grimwood J."/>
            <person name="Kramer R."/>
            <person name="Lindquist E."/>
            <person name="Lucas S."/>
            <person name="Salamov A."/>
            <person name="McFadden G.I."/>
            <person name="Lane C.E."/>
            <person name="Keeling P.J."/>
            <person name="Gray M.W."/>
            <person name="Grigoriev I.V."/>
            <person name="Archibald J.M."/>
        </authorList>
    </citation>
    <scope>NUCLEOTIDE SEQUENCE</scope>
    <source>
        <strain evidence="3">CCMP2712</strain>
    </source>
</reference>